<proteinExistence type="predicted"/>
<feature type="signal peptide" evidence="1">
    <location>
        <begin position="1"/>
        <end position="19"/>
    </location>
</feature>
<keyword evidence="1" id="KW-0732">Signal</keyword>
<feature type="chain" id="PRO_5002062815" evidence="1">
    <location>
        <begin position="20"/>
        <end position="35"/>
    </location>
</feature>
<name>A0A0A9H1D2_ARUDO</name>
<reference evidence="2" key="1">
    <citation type="submission" date="2014-09" db="EMBL/GenBank/DDBJ databases">
        <authorList>
            <person name="Magalhaes I.L.F."/>
            <person name="Oliveira U."/>
            <person name="Santos F.R."/>
            <person name="Vidigal T.H.D.A."/>
            <person name="Brescovit A.D."/>
            <person name="Santos A.J."/>
        </authorList>
    </citation>
    <scope>NUCLEOTIDE SEQUENCE</scope>
    <source>
        <tissue evidence="2">Shoot tissue taken approximately 20 cm above the soil surface</tissue>
    </source>
</reference>
<reference evidence="2" key="2">
    <citation type="journal article" date="2015" name="Data Brief">
        <title>Shoot transcriptome of the giant reed, Arundo donax.</title>
        <authorList>
            <person name="Barrero R.A."/>
            <person name="Guerrero F.D."/>
            <person name="Moolhuijzen P."/>
            <person name="Goolsby J.A."/>
            <person name="Tidwell J."/>
            <person name="Bellgard S.E."/>
            <person name="Bellgard M.I."/>
        </authorList>
    </citation>
    <scope>NUCLEOTIDE SEQUENCE</scope>
    <source>
        <tissue evidence="2">Shoot tissue taken approximately 20 cm above the soil surface</tissue>
    </source>
</reference>
<accession>A0A0A9H1D2</accession>
<evidence type="ECO:0000256" key="1">
    <source>
        <dbReference type="SAM" id="SignalP"/>
    </source>
</evidence>
<organism evidence="2">
    <name type="scientific">Arundo donax</name>
    <name type="common">Giant reed</name>
    <name type="synonym">Donax arundinaceus</name>
    <dbReference type="NCBI Taxonomy" id="35708"/>
    <lineage>
        <taxon>Eukaryota</taxon>
        <taxon>Viridiplantae</taxon>
        <taxon>Streptophyta</taxon>
        <taxon>Embryophyta</taxon>
        <taxon>Tracheophyta</taxon>
        <taxon>Spermatophyta</taxon>
        <taxon>Magnoliopsida</taxon>
        <taxon>Liliopsida</taxon>
        <taxon>Poales</taxon>
        <taxon>Poaceae</taxon>
        <taxon>PACMAD clade</taxon>
        <taxon>Arundinoideae</taxon>
        <taxon>Arundineae</taxon>
        <taxon>Arundo</taxon>
    </lineage>
</organism>
<evidence type="ECO:0000313" key="2">
    <source>
        <dbReference type="EMBL" id="JAE28621.1"/>
    </source>
</evidence>
<dbReference type="EMBL" id="GBRH01169275">
    <property type="protein sequence ID" value="JAE28621.1"/>
    <property type="molecule type" value="Transcribed_RNA"/>
</dbReference>
<protein>
    <submittedName>
        <fullName evidence="2">Uncharacterized protein</fullName>
    </submittedName>
</protein>
<dbReference type="AlphaFoldDB" id="A0A0A9H1D2"/>
<sequence>MILYLWLCFLQVFYLKVQFIRICNQCKLGYLCNMV</sequence>